<evidence type="ECO:0000313" key="2">
    <source>
        <dbReference type="Proteomes" id="UP000247810"/>
    </source>
</evidence>
<gene>
    <name evidence="1" type="ORF">BO71DRAFT_401747</name>
</gene>
<keyword evidence="2" id="KW-1185">Reference proteome</keyword>
<dbReference type="EMBL" id="KZ825960">
    <property type="protein sequence ID" value="PYH90999.1"/>
    <property type="molecule type" value="Genomic_DNA"/>
</dbReference>
<organism evidence="1 2">
    <name type="scientific">Aspergillus ellipticus CBS 707.79</name>
    <dbReference type="NCBI Taxonomy" id="1448320"/>
    <lineage>
        <taxon>Eukaryota</taxon>
        <taxon>Fungi</taxon>
        <taxon>Dikarya</taxon>
        <taxon>Ascomycota</taxon>
        <taxon>Pezizomycotina</taxon>
        <taxon>Eurotiomycetes</taxon>
        <taxon>Eurotiomycetidae</taxon>
        <taxon>Eurotiales</taxon>
        <taxon>Aspergillaceae</taxon>
        <taxon>Aspergillus</taxon>
        <taxon>Aspergillus subgen. Circumdati</taxon>
    </lineage>
</organism>
<evidence type="ECO:0000313" key="1">
    <source>
        <dbReference type="EMBL" id="PYH90999.1"/>
    </source>
</evidence>
<dbReference type="VEuPathDB" id="FungiDB:BO71DRAFT_401747"/>
<accession>A0A319D1Q7</accession>
<dbReference type="Proteomes" id="UP000247810">
    <property type="component" value="Unassembled WGS sequence"/>
</dbReference>
<proteinExistence type="predicted"/>
<name>A0A319D1Q7_9EURO</name>
<dbReference type="AlphaFoldDB" id="A0A319D1Q7"/>
<protein>
    <submittedName>
        <fullName evidence="1">Uncharacterized protein</fullName>
    </submittedName>
</protein>
<sequence length="89" mass="9662">METWPVSGLPSPFAPLALQECFATPHPPGNPSTVQARHWRARPGSSIIPCIGITRCASRYFSGGSCQYPYRKGGMAGWQLPETCPGRET</sequence>
<reference evidence="1 2" key="1">
    <citation type="submission" date="2018-02" db="EMBL/GenBank/DDBJ databases">
        <title>The genomes of Aspergillus section Nigri reveals drivers in fungal speciation.</title>
        <authorList>
            <consortium name="DOE Joint Genome Institute"/>
            <person name="Vesth T.C."/>
            <person name="Nybo J."/>
            <person name="Theobald S."/>
            <person name="Brandl J."/>
            <person name="Frisvad J.C."/>
            <person name="Nielsen K.F."/>
            <person name="Lyhne E.K."/>
            <person name="Kogle M.E."/>
            <person name="Kuo A."/>
            <person name="Riley R."/>
            <person name="Clum A."/>
            <person name="Nolan M."/>
            <person name="Lipzen A."/>
            <person name="Salamov A."/>
            <person name="Henrissat B."/>
            <person name="Wiebenga A."/>
            <person name="De vries R.P."/>
            <person name="Grigoriev I.V."/>
            <person name="Mortensen U.H."/>
            <person name="Andersen M.R."/>
            <person name="Baker S.E."/>
        </authorList>
    </citation>
    <scope>NUCLEOTIDE SEQUENCE [LARGE SCALE GENOMIC DNA]</scope>
    <source>
        <strain evidence="1 2">CBS 707.79</strain>
    </source>
</reference>